<dbReference type="InterPro" id="IPR006016">
    <property type="entry name" value="UspA"/>
</dbReference>
<dbReference type="InterPro" id="IPR014729">
    <property type="entry name" value="Rossmann-like_a/b/a_fold"/>
</dbReference>
<dbReference type="PANTHER" id="PTHR46268">
    <property type="entry name" value="STRESS RESPONSE PROTEIN NHAX"/>
    <property type="match status" value="1"/>
</dbReference>
<dbReference type="EMBL" id="FOGO01000001">
    <property type="protein sequence ID" value="SER38642.1"/>
    <property type="molecule type" value="Genomic_DNA"/>
</dbReference>
<dbReference type="Gene3D" id="3.40.50.620">
    <property type="entry name" value="HUPs"/>
    <property type="match status" value="2"/>
</dbReference>
<dbReference type="Pfam" id="PF00582">
    <property type="entry name" value="Usp"/>
    <property type="match status" value="2"/>
</dbReference>
<evidence type="ECO:0000259" key="2">
    <source>
        <dbReference type="Pfam" id="PF00582"/>
    </source>
</evidence>
<name>A0A1H9NRW0_9ACTN</name>
<evidence type="ECO:0000313" key="4">
    <source>
        <dbReference type="Proteomes" id="UP000182841"/>
    </source>
</evidence>
<dbReference type="InterPro" id="IPR006015">
    <property type="entry name" value="Universal_stress_UspA"/>
</dbReference>
<dbReference type="AlphaFoldDB" id="A0A1H9NRW0"/>
<organism evidence="3 4">
    <name type="scientific">Streptomyces qinglanensis</name>
    <dbReference type="NCBI Taxonomy" id="943816"/>
    <lineage>
        <taxon>Bacteria</taxon>
        <taxon>Bacillati</taxon>
        <taxon>Actinomycetota</taxon>
        <taxon>Actinomycetes</taxon>
        <taxon>Kitasatosporales</taxon>
        <taxon>Streptomycetaceae</taxon>
        <taxon>Streptomyces</taxon>
    </lineage>
</organism>
<reference evidence="4" key="1">
    <citation type="submission" date="2016-10" db="EMBL/GenBank/DDBJ databases">
        <authorList>
            <person name="Varghese N."/>
            <person name="Submissions S."/>
        </authorList>
    </citation>
    <scope>NUCLEOTIDE SEQUENCE [LARGE SCALE GENOMIC DNA]</scope>
    <source>
        <strain evidence="4">CGMCC 4.6825</strain>
    </source>
</reference>
<sequence length="291" mass="30968">MTDTVITAGVDGSTESMAAVDWAADEAVLHGTPLRLVHAWLWQPLNVPVEQERETEERAAHAILREARDRVARRHPDLPCTATILPDKAVPALLHETRQARSLVLGTRGHGRLLGFLLGSCGQQVVAAAECPVVSVRAVDPEARPADDAEVVVGQQGTPQESAGVLEFAFQAAAARNATLRAVRAWNLPPVQTYALTGLGAMEEADGPVPYEKKALSEALAPWRDRYPQVPVVEHVELAGGGPALLSASAGARLVVVGRRVRRSHFGTHVGSVAQAVLHHARCPVAVVPHA</sequence>
<comment type="similarity">
    <text evidence="1">Belongs to the universal stress protein A family.</text>
</comment>
<evidence type="ECO:0000313" key="3">
    <source>
        <dbReference type="EMBL" id="SER38642.1"/>
    </source>
</evidence>
<evidence type="ECO:0000256" key="1">
    <source>
        <dbReference type="ARBA" id="ARBA00008791"/>
    </source>
</evidence>
<feature type="domain" description="UspA" evidence="2">
    <location>
        <begin position="160"/>
        <end position="289"/>
    </location>
</feature>
<dbReference type="PANTHER" id="PTHR46268:SF6">
    <property type="entry name" value="UNIVERSAL STRESS PROTEIN UP12"/>
    <property type="match status" value="1"/>
</dbReference>
<dbReference type="Proteomes" id="UP000182841">
    <property type="component" value="Unassembled WGS sequence"/>
</dbReference>
<gene>
    <name evidence="3" type="ORF">SAMN05421870_101614</name>
</gene>
<dbReference type="RefSeq" id="WP_074998495.1">
    <property type="nucleotide sequence ID" value="NZ_FOGO01000001.1"/>
</dbReference>
<dbReference type="OrthoDB" id="4867015at2"/>
<dbReference type="SUPFAM" id="SSF52402">
    <property type="entry name" value="Adenine nucleotide alpha hydrolases-like"/>
    <property type="match status" value="2"/>
</dbReference>
<protein>
    <submittedName>
        <fullName evidence="3">Nucleotide-binding universal stress protein, UspA family</fullName>
    </submittedName>
</protein>
<accession>A0A1H9NRW0</accession>
<keyword evidence="4" id="KW-1185">Reference proteome</keyword>
<feature type="domain" description="UspA" evidence="2">
    <location>
        <begin position="6"/>
        <end position="137"/>
    </location>
</feature>
<dbReference type="PRINTS" id="PR01438">
    <property type="entry name" value="UNVRSLSTRESS"/>
</dbReference>
<proteinExistence type="inferred from homology"/>